<keyword evidence="5" id="KW-0963">Cytoplasm</keyword>
<dbReference type="InterPro" id="IPR003877">
    <property type="entry name" value="SPRY_dom"/>
</dbReference>
<evidence type="ECO:0000313" key="10">
    <source>
        <dbReference type="Proteomes" id="UP000242188"/>
    </source>
</evidence>
<dbReference type="InterPro" id="IPR043136">
    <property type="entry name" value="B30.2/SPRY_sf"/>
</dbReference>
<evidence type="ECO:0000259" key="8">
    <source>
        <dbReference type="PROSITE" id="PS50225"/>
    </source>
</evidence>
<dbReference type="SUPFAM" id="SSF158235">
    <property type="entry name" value="SOCS box-like"/>
    <property type="match status" value="1"/>
</dbReference>
<dbReference type="GO" id="GO:0005634">
    <property type="term" value="C:nucleus"/>
    <property type="evidence" value="ECO:0007669"/>
    <property type="project" value="UniProtKB-SubCell"/>
</dbReference>
<feature type="domain" description="B30.2/SPRY" evidence="7">
    <location>
        <begin position="3"/>
        <end position="198"/>
    </location>
</feature>
<keyword evidence="10" id="KW-1185">Reference proteome</keyword>
<dbReference type="GO" id="GO:0019005">
    <property type="term" value="C:SCF ubiquitin ligase complex"/>
    <property type="evidence" value="ECO:0007669"/>
    <property type="project" value="TreeGrafter"/>
</dbReference>
<protein>
    <recommendedName>
        <fullName evidence="4">SPRY domain-containing SOCS box protein 3</fullName>
    </recommendedName>
</protein>
<dbReference type="InterPro" id="IPR001496">
    <property type="entry name" value="SOCS_box"/>
</dbReference>
<dbReference type="Gene3D" id="2.60.120.920">
    <property type="match status" value="1"/>
</dbReference>
<gene>
    <name evidence="9" type="ORF">KP79_PYT05634</name>
</gene>
<evidence type="ECO:0000313" key="9">
    <source>
        <dbReference type="EMBL" id="OWF51824.1"/>
    </source>
</evidence>
<evidence type="ECO:0000259" key="7">
    <source>
        <dbReference type="PROSITE" id="PS50188"/>
    </source>
</evidence>
<dbReference type="SUPFAM" id="SSF49899">
    <property type="entry name" value="Concanavalin A-like lectins/glucanases"/>
    <property type="match status" value="1"/>
</dbReference>
<dbReference type="InterPro" id="IPR013320">
    <property type="entry name" value="ConA-like_dom_sf"/>
</dbReference>
<feature type="domain" description="SOCS box" evidence="8">
    <location>
        <begin position="171"/>
        <end position="237"/>
    </location>
</feature>
<dbReference type="Pfam" id="PF00622">
    <property type="entry name" value="SPRY"/>
    <property type="match status" value="1"/>
</dbReference>
<dbReference type="InterPro" id="IPR036036">
    <property type="entry name" value="SOCS_box-like_dom_sf"/>
</dbReference>
<sequence>MDQMNDNFLRHQTGFFAGHNIENWVWDQFNKSPDIQLSPDLENAYFYIDPVYNSTGTAGVRGTKGFTEGEHYWEVTFLEPPNGTSVMIGVGTEKAGLHTGDYRFVDLLGIDRESWGLSYRGDLWHDGMCQEFCAPMFHRAVIGCHLNLYKGTLAYYQDGHQLGVAFTGLNNLSMPLYPMVSSTATETELGLGKRSCRYLSLQEKCYQAIKNSLRCSSEDEVDNLPLPKTMKTFIKEF</sequence>
<accession>A0A210QSW3</accession>
<evidence type="ECO:0000256" key="6">
    <source>
        <dbReference type="ARBA" id="ARBA00023242"/>
    </source>
</evidence>
<organism evidence="9 10">
    <name type="scientific">Mizuhopecten yessoensis</name>
    <name type="common">Japanese scallop</name>
    <name type="synonym">Patinopecten yessoensis</name>
    <dbReference type="NCBI Taxonomy" id="6573"/>
    <lineage>
        <taxon>Eukaryota</taxon>
        <taxon>Metazoa</taxon>
        <taxon>Spiralia</taxon>
        <taxon>Lophotrochozoa</taxon>
        <taxon>Mollusca</taxon>
        <taxon>Bivalvia</taxon>
        <taxon>Autobranchia</taxon>
        <taxon>Pteriomorphia</taxon>
        <taxon>Pectinida</taxon>
        <taxon>Pectinoidea</taxon>
        <taxon>Pectinidae</taxon>
        <taxon>Mizuhopecten</taxon>
    </lineage>
</organism>
<dbReference type="InterPro" id="IPR035754">
    <property type="entry name" value="SPRY_SPSB3"/>
</dbReference>
<dbReference type="GO" id="GO:0005737">
    <property type="term" value="C:cytoplasm"/>
    <property type="evidence" value="ECO:0007669"/>
    <property type="project" value="UniProtKB-SubCell"/>
</dbReference>
<evidence type="ECO:0000256" key="2">
    <source>
        <dbReference type="ARBA" id="ARBA00004496"/>
    </source>
</evidence>
<dbReference type="PANTHER" id="PTHR12245:SF16">
    <property type="entry name" value="SPRY DOMAIN-CONTAINING SOCS BOX PROTEIN 3-LIKE"/>
    <property type="match status" value="1"/>
</dbReference>
<dbReference type="SMART" id="SM00449">
    <property type="entry name" value="SPRY"/>
    <property type="match status" value="1"/>
</dbReference>
<dbReference type="CDD" id="cd12876">
    <property type="entry name" value="SPRY_SOCS3"/>
    <property type="match status" value="1"/>
</dbReference>
<comment type="subcellular location">
    <subcellularLocation>
        <location evidence="2">Cytoplasm</location>
    </subcellularLocation>
    <subcellularLocation>
        <location evidence="1">Nucleus</location>
    </subcellularLocation>
</comment>
<evidence type="ECO:0000256" key="4">
    <source>
        <dbReference type="ARBA" id="ARBA00014684"/>
    </source>
</evidence>
<name>A0A210QSW3_MIZYE</name>
<proteinExistence type="inferred from homology"/>
<evidence type="ECO:0000256" key="3">
    <source>
        <dbReference type="ARBA" id="ARBA00010910"/>
    </source>
</evidence>
<keyword evidence="6" id="KW-0539">Nucleus</keyword>
<reference evidence="9 10" key="1">
    <citation type="journal article" date="2017" name="Nat. Ecol. Evol.">
        <title>Scallop genome provides insights into evolution of bilaterian karyotype and development.</title>
        <authorList>
            <person name="Wang S."/>
            <person name="Zhang J."/>
            <person name="Jiao W."/>
            <person name="Li J."/>
            <person name="Xun X."/>
            <person name="Sun Y."/>
            <person name="Guo X."/>
            <person name="Huan P."/>
            <person name="Dong B."/>
            <person name="Zhang L."/>
            <person name="Hu X."/>
            <person name="Sun X."/>
            <person name="Wang J."/>
            <person name="Zhao C."/>
            <person name="Wang Y."/>
            <person name="Wang D."/>
            <person name="Huang X."/>
            <person name="Wang R."/>
            <person name="Lv J."/>
            <person name="Li Y."/>
            <person name="Zhang Z."/>
            <person name="Liu B."/>
            <person name="Lu W."/>
            <person name="Hui Y."/>
            <person name="Liang J."/>
            <person name="Zhou Z."/>
            <person name="Hou R."/>
            <person name="Li X."/>
            <person name="Liu Y."/>
            <person name="Li H."/>
            <person name="Ning X."/>
            <person name="Lin Y."/>
            <person name="Zhao L."/>
            <person name="Xing Q."/>
            <person name="Dou J."/>
            <person name="Li Y."/>
            <person name="Mao J."/>
            <person name="Guo H."/>
            <person name="Dou H."/>
            <person name="Li T."/>
            <person name="Mu C."/>
            <person name="Jiang W."/>
            <person name="Fu Q."/>
            <person name="Fu X."/>
            <person name="Miao Y."/>
            <person name="Liu J."/>
            <person name="Yu Q."/>
            <person name="Li R."/>
            <person name="Liao H."/>
            <person name="Li X."/>
            <person name="Kong Y."/>
            <person name="Jiang Z."/>
            <person name="Chourrout D."/>
            <person name="Li R."/>
            <person name="Bao Z."/>
        </authorList>
    </citation>
    <scope>NUCLEOTIDE SEQUENCE [LARGE SCALE GENOMIC DNA]</scope>
    <source>
        <strain evidence="9 10">PY_sf001</strain>
    </source>
</reference>
<comment type="similarity">
    <text evidence="3">Belongs to the SPSB family.</text>
</comment>
<dbReference type="STRING" id="6573.A0A210QSW3"/>
<dbReference type="AlphaFoldDB" id="A0A210QSW3"/>
<dbReference type="InterPro" id="IPR050672">
    <property type="entry name" value="FBXO45-Fsn/SPSB_families"/>
</dbReference>
<evidence type="ECO:0000256" key="1">
    <source>
        <dbReference type="ARBA" id="ARBA00004123"/>
    </source>
</evidence>
<comment type="caution">
    <text evidence="9">The sequence shown here is derived from an EMBL/GenBank/DDBJ whole genome shotgun (WGS) entry which is preliminary data.</text>
</comment>
<dbReference type="Proteomes" id="UP000242188">
    <property type="component" value="Unassembled WGS sequence"/>
</dbReference>
<dbReference type="PROSITE" id="PS50188">
    <property type="entry name" value="B302_SPRY"/>
    <property type="match status" value="1"/>
</dbReference>
<dbReference type="EMBL" id="NEDP02002059">
    <property type="protein sequence ID" value="OWF51824.1"/>
    <property type="molecule type" value="Genomic_DNA"/>
</dbReference>
<dbReference type="InterPro" id="IPR001870">
    <property type="entry name" value="B30.2/SPRY"/>
</dbReference>
<dbReference type="GO" id="GO:0035556">
    <property type="term" value="P:intracellular signal transduction"/>
    <property type="evidence" value="ECO:0007669"/>
    <property type="project" value="InterPro"/>
</dbReference>
<evidence type="ECO:0000256" key="5">
    <source>
        <dbReference type="ARBA" id="ARBA00022490"/>
    </source>
</evidence>
<dbReference type="OrthoDB" id="5951542at2759"/>
<dbReference type="PROSITE" id="PS50225">
    <property type="entry name" value="SOCS"/>
    <property type="match status" value="1"/>
</dbReference>
<dbReference type="GO" id="GO:0043161">
    <property type="term" value="P:proteasome-mediated ubiquitin-dependent protein catabolic process"/>
    <property type="evidence" value="ECO:0007669"/>
    <property type="project" value="TreeGrafter"/>
</dbReference>
<dbReference type="PANTHER" id="PTHR12245">
    <property type="entry name" value="SPRY DOMAIN CONTAINING SOCS BOX PROTEIN"/>
    <property type="match status" value="1"/>
</dbReference>